<dbReference type="GO" id="GO:0005794">
    <property type="term" value="C:Golgi apparatus"/>
    <property type="evidence" value="ECO:0007669"/>
    <property type="project" value="UniProtKB-SubCell"/>
</dbReference>
<keyword evidence="3" id="KW-0333">Golgi apparatus</keyword>
<dbReference type="GO" id="GO:0000149">
    <property type="term" value="F:SNARE binding"/>
    <property type="evidence" value="ECO:0007669"/>
    <property type="project" value="TreeGrafter"/>
</dbReference>
<dbReference type="InterPro" id="IPR013809">
    <property type="entry name" value="ENTH"/>
</dbReference>
<evidence type="ECO:0000256" key="2">
    <source>
        <dbReference type="ARBA" id="ARBA00004555"/>
    </source>
</evidence>
<keyword evidence="8" id="KW-1185">Reference proteome</keyword>
<dbReference type="GO" id="GO:0006900">
    <property type="term" value="P:vesicle budding from membrane"/>
    <property type="evidence" value="ECO:0007669"/>
    <property type="project" value="TreeGrafter"/>
</dbReference>
<name>A0A067KPL6_JATCU</name>
<dbReference type="GO" id="GO:0005545">
    <property type="term" value="F:1-phosphatidylinositol binding"/>
    <property type="evidence" value="ECO:0007669"/>
    <property type="project" value="InterPro"/>
</dbReference>
<dbReference type="KEGG" id="jcu:105634290"/>
<dbReference type="STRING" id="180498.A0A067KPL6"/>
<dbReference type="GO" id="GO:0032050">
    <property type="term" value="F:clathrin heavy chain binding"/>
    <property type="evidence" value="ECO:0007669"/>
    <property type="project" value="TreeGrafter"/>
</dbReference>
<comment type="subcellular location">
    <subcellularLocation>
        <location evidence="1">Cytoplasmic vesicle</location>
        <location evidence="1">Clathrin-coated vesicle</location>
    </subcellularLocation>
    <subcellularLocation>
        <location evidence="2">Golgi apparatus</location>
    </subcellularLocation>
</comment>
<reference evidence="7 8" key="1">
    <citation type="journal article" date="2014" name="PLoS ONE">
        <title>Global Analysis of Gene Expression Profiles in Physic Nut (Jatropha curcas L.) Seedlings Exposed to Salt Stress.</title>
        <authorList>
            <person name="Zhang L."/>
            <person name="Zhang C."/>
            <person name="Wu P."/>
            <person name="Chen Y."/>
            <person name="Li M."/>
            <person name="Jiang H."/>
            <person name="Wu G."/>
        </authorList>
    </citation>
    <scope>NUCLEOTIDE SEQUENCE [LARGE SCALE GENOMIC DNA]</scope>
    <source>
        <strain evidence="8">cv. GZQX0401</strain>
        <tissue evidence="7">Young leaves</tissue>
    </source>
</reference>
<accession>A0A067KPL6</accession>
<dbReference type="OrthoDB" id="1723360at2759"/>
<dbReference type="GO" id="GO:0005546">
    <property type="term" value="F:phosphatidylinositol-4,5-bisphosphate binding"/>
    <property type="evidence" value="ECO:0007669"/>
    <property type="project" value="TreeGrafter"/>
</dbReference>
<feature type="domain" description="ENTH" evidence="6">
    <location>
        <begin position="24"/>
        <end position="162"/>
    </location>
</feature>
<evidence type="ECO:0000259" key="6">
    <source>
        <dbReference type="PROSITE" id="PS50942"/>
    </source>
</evidence>
<evidence type="ECO:0000256" key="1">
    <source>
        <dbReference type="ARBA" id="ARBA00004132"/>
    </source>
</evidence>
<evidence type="ECO:0000313" key="8">
    <source>
        <dbReference type="Proteomes" id="UP000027138"/>
    </source>
</evidence>
<dbReference type="PANTHER" id="PTHR22951:SF22">
    <property type="entry name" value="ENTH DOMAIN-CONTAINING PROTEIN"/>
    <property type="match status" value="1"/>
</dbReference>
<dbReference type="Proteomes" id="UP000027138">
    <property type="component" value="Unassembled WGS sequence"/>
</dbReference>
<evidence type="ECO:0000313" key="7">
    <source>
        <dbReference type="EMBL" id="KDP38156.1"/>
    </source>
</evidence>
<dbReference type="GO" id="GO:0048268">
    <property type="term" value="P:clathrin coat assembly"/>
    <property type="evidence" value="ECO:0007669"/>
    <property type="project" value="InterPro"/>
</dbReference>
<dbReference type="SUPFAM" id="SSF48464">
    <property type="entry name" value="ENTH/VHS domain"/>
    <property type="match status" value="1"/>
</dbReference>
<evidence type="ECO:0000256" key="4">
    <source>
        <dbReference type="ARBA" id="ARBA00023329"/>
    </source>
</evidence>
<dbReference type="GO" id="GO:0030136">
    <property type="term" value="C:clathrin-coated vesicle"/>
    <property type="evidence" value="ECO:0007669"/>
    <property type="project" value="UniProtKB-SubCell"/>
</dbReference>
<dbReference type="SMART" id="SM00273">
    <property type="entry name" value="ENTH"/>
    <property type="match status" value="1"/>
</dbReference>
<feature type="region of interest" description="Disordered" evidence="5">
    <location>
        <begin position="313"/>
        <end position="345"/>
    </location>
</feature>
<dbReference type="PANTHER" id="PTHR22951">
    <property type="entry name" value="CLATHRIN ASSEMBLY PROTEIN"/>
    <property type="match status" value="1"/>
</dbReference>
<dbReference type="EMBL" id="KK914370">
    <property type="protein sequence ID" value="KDP38156.1"/>
    <property type="molecule type" value="Genomic_DNA"/>
</dbReference>
<feature type="compositionally biased region" description="Basic and acidic residues" evidence="5">
    <location>
        <begin position="326"/>
        <end position="343"/>
    </location>
</feature>
<dbReference type="Gene3D" id="1.20.58.150">
    <property type="entry name" value="ANTH domain"/>
    <property type="match status" value="1"/>
</dbReference>
<dbReference type="Gene3D" id="1.25.40.90">
    <property type="match status" value="1"/>
</dbReference>
<keyword evidence="4" id="KW-0968">Cytoplasmic vesicle</keyword>
<evidence type="ECO:0000256" key="5">
    <source>
        <dbReference type="SAM" id="MobiDB-lite"/>
    </source>
</evidence>
<dbReference type="GO" id="GO:0072583">
    <property type="term" value="P:clathrin-dependent endocytosis"/>
    <property type="evidence" value="ECO:0007669"/>
    <property type="project" value="InterPro"/>
</dbReference>
<evidence type="ECO:0000256" key="3">
    <source>
        <dbReference type="ARBA" id="ARBA00023034"/>
    </source>
</evidence>
<dbReference type="InterPro" id="IPR045192">
    <property type="entry name" value="AP180-like"/>
</dbReference>
<dbReference type="SUPFAM" id="SSF89009">
    <property type="entry name" value="GAT-like domain"/>
    <property type="match status" value="1"/>
</dbReference>
<proteinExistence type="predicted"/>
<dbReference type="InterPro" id="IPR011417">
    <property type="entry name" value="ANTH_dom"/>
</dbReference>
<gene>
    <name evidence="7" type="ORF">JCGZ_04799</name>
</gene>
<feature type="compositionally biased region" description="Low complexity" evidence="5">
    <location>
        <begin position="314"/>
        <end position="325"/>
    </location>
</feature>
<dbReference type="AlphaFoldDB" id="A0A067KPL6"/>
<dbReference type="GO" id="GO:0005905">
    <property type="term" value="C:clathrin-coated pit"/>
    <property type="evidence" value="ECO:0007669"/>
    <property type="project" value="TreeGrafter"/>
</dbReference>
<dbReference type="InterPro" id="IPR008942">
    <property type="entry name" value="ENTH_VHS"/>
</dbReference>
<organism evidence="7 8">
    <name type="scientific">Jatropha curcas</name>
    <name type="common">Barbados nut</name>
    <dbReference type="NCBI Taxonomy" id="180498"/>
    <lineage>
        <taxon>Eukaryota</taxon>
        <taxon>Viridiplantae</taxon>
        <taxon>Streptophyta</taxon>
        <taxon>Embryophyta</taxon>
        <taxon>Tracheophyta</taxon>
        <taxon>Spermatophyta</taxon>
        <taxon>Magnoliopsida</taxon>
        <taxon>eudicotyledons</taxon>
        <taxon>Gunneridae</taxon>
        <taxon>Pentapetalae</taxon>
        <taxon>rosids</taxon>
        <taxon>fabids</taxon>
        <taxon>Malpighiales</taxon>
        <taxon>Euphorbiaceae</taxon>
        <taxon>Crotonoideae</taxon>
        <taxon>Jatropheae</taxon>
        <taxon>Jatropha</taxon>
    </lineage>
</organism>
<dbReference type="Pfam" id="PF07651">
    <property type="entry name" value="ANTH"/>
    <property type="match status" value="1"/>
</dbReference>
<protein>
    <recommendedName>
        <fullName evidence="6">ENTH domain-containing protein</fullName>
    </recommendedName>
</protein>
<dbReference type="FunFam" id="1.20.58.150:FF:000005">
    <property type="entry name" value="putative clathrin assembly protein At2g25430"/>
    <property type="match status" value="1"/>
</dbReference>
<dbReference type="PROSITE" id="PS50942">
    <property type="entry name" value="ENTH"/>
    <property type="match status" value="1"/>
</dbReference>
<sequence>MHRRVKQVLCALKEHSSLSYAKIVTFGGFCDIDLTIVKATSPDDLPVPEKYIRELLKIFSISPPSFHSFSLSFTRRFGRTRSWKVALKCLLLLHRLLRSLPENSPFRAELLWARSNGFLSLYPCQFRDDSSSNPEDYTLFIRSYAQLLDEALHYCFSLEKKIDSDEKEEEIIASLPAKIKQVNRNLEILQQLQSLIDRVMDCRPTDVAARSFIVQSAMKHIIRESFVCYTTFKKDVVLVLDSLMQMPYRSCLLSFSIYKKAALQAEQLCEFFDWCKGEGLCGSYEYPFIERIPEIQIKALENFLNGMWQLTEPSSSSATSPGSWVESHKSSSSEEDERGDHHNNKQIVVSTNQWVTFDQENTNGFFPRKLEEKLEELMEPLIKLEEGESDNWEALLDASIDNCLINPNGISNNGYEHGKEIRGEEKVDNQWQMQVYNPFCQPYNNYYNTCMSNCNRWPASNPAYQWG</sequence>
<dbReference type="InterPro" id="IPR014712">
    <property type="entry name" value="ANTH_dom_sf"/>
</dbReference>